<evidence type="ECO:0000256" key="2">
    <source>
        <dbReference type="ARBA" id="ARBA00022723"/>
    </source>
</evidence>
<keyword evidence="3" id="KW-0677">Repeat</keyword>
<dbReference type="GO" id="GO:0071031">
    <property type="term" value="P:nuclear mRNA surveillance of mRNA 3'-end processing"/>
    <property type="evidence" value="ECO:0007669"/>
    <property type="project" value="TreeGrafter"/>
</dbReference>
<feature type="compositionally biased region" description="Polar residues" evidence="8">
    <location>
        <begin position="22"/>
        <end position="36"/>
    </location>
</feature>
<comment type="caution">
    <text evidence="10">The sequence shown here is derived from an EMBL/GenBank/DDBJ whole genome shotgun (WGS) entry which is preliminary data.</text>
</comment>
<dbReference type="Pfam" id="PF00098">
    <property type="entry name" value="zf-CCHC"/>
    <property type="match status" value="1"/>
</dbReference>
<dbReference type="GO" id="GO:0071037">
    <property type="term" value="P:nuclear polyadenylation-dependent snRNA catabolic process"/>
    <property type="evidence" value="ECO:0007669"/>
    <property type="project" value="TreeGrafter"/>
</dbReference>
<evidence type="ECO:0000259" key="9">
    <source>
        <dbReference type="PROSITE" id="PS50158"/>
    </source>
</evidence>
<dbReference type="SMART" id="SM00343">
    <property type="entry name" value="ZnF_C2HC"/>
    <property type="match status" value="5"/>
</dbReference>
<evidence type="ECO:0000256" key="5">
    <source>
        <dbReference type="ARBA" id="ARBA00022833"/>
    </source>
</evidence>
<feature type="region of interest" description="Disordered" evidence="8">
    <location>
        <begin position="1"/>
        <end position="149"/>
    </location>
</feature>
<dbReference type="SUPFAM" id="SSF57756">
    <property type="entry name" value="Retrovirus zinc finger-like domains"/>
    <property type="match status" value="2"/>
</dbReference>
<dbReference type="InterPro" id="IPR001878">
    <property type="entry name" value="Znf_CCHC"/>
</dbReference>
<evidence type="ECO:0000313" key="10">
    <source>
        <dbReference type="EMBL" id="RMY01623.1"/>
    </source>
</evidence>
<comment type="subcellular location">
    <subcellularLocation>
        <location evidence="1">Nucleus</location>
    </subcellularLocation>
</comment>
<feature type="compositionally biased region" description="Basic and acidic residues" evidence="8">
    <location>
        <begin position="63"/>
        <end position="81"/>
    </location>
</feature>
<keyword evidence="6" id="KW-0539">Nucleus</keyword>
<evidence type="ECO:0000256" key="4">
    <source>
        <dbReference type="ARBA" id="ARBA00022771"/>
    </source>
</evidence>
<name>A0A3M6YF94_HORWE</name>
<feature type="compositionally biased region" description="Basic and acidic residues" evidence="8">
    <location>
        <begin position="1"/>
        <end position="11"/>
    </location>
</feature>
<evidence type="ECO:0000256" key="3">
    <source>
        <dbReference type="ARBA" id="ARBA00022737"/>
    </source>
</evidence>
<feature type="compositionally biased region" description="Low complexity" evidence="8">
    <location>
        <begin position="82"/>
        <end position="91"/>
    </location>
</feature>
<dbReference type="GO" id="GO:0071036">
    <property type="term" value="P:nuclear polyadenylation-dependent snoRNA catabolic process"/>
    <property type="evidence" value="ECO:0007669"/>
    <property type="project" value="TreeGrafter"/>
</dbReference>
<feature type="domain" description="CCHC-type" evidence="9">
    <location>
        <begin position="434"/>
        <end position="450"/>
    </location>
</feature>
<dbReference type="PANTHER" id="PTHR46543:SF1">
    <property type="entry name" value="ZINC FINGER CCHC DOMAIN-CONTAINING PROTEIN 7"/>
    <property type="match status" value="1"/>
</dbReference>
<keyword evidence="2" id="KW-0479">Metal-binding</keyword>
<keyword evidence="5" id="KW-0862">Zinc</keyword>
<dbReference type="AlphaFoldDB" id="A0A3M6YF94"/>
<dbReference type="GO" id="GO:0008270">
    <property type="term" value="F:zinc ion binding"/>
    <property type="evidence" value="ECO:0007669"/>
    <property type="project" value="UniProtKB-KW"/>
</dbReference>
<dbReference type="GO" id="GO:0071039">
    <property type="term" value="P:nuclear polyadenylation-dependent CUT catabolic process"/>
    <property type="evidence" value="ECO:0007669"/>
    <property type="project" value="TreeGrafter"/>
</dbReference>
<dbReference type="PROSITE" id="PS50158">
    <property type="entry name" value="ZF_CCHC"/>
    <property type="match status" value="2"/>
</dbReference>
<dbReference type="Proteomes" id="UP000271337">
    <property type="component" value="Unassembled WGS sequence"/>
</dbReference>
<dbReference type="Gene3D" id="4.10.60.10">
    <property type="entry name" value="Zinc finger, CCHC-type"/>
    <property type="match status" value="2"/>
</dbReference>
<protein>
    <recommendedName>
        <fullName evidence="9">CCHC-type domain-containing protein</fullName>
    </recommendedName>
</protein>
<feature type="domain" description="CCHC-type" evidence="9">
    <location>
        <begin position="539"/>
        <end position="552"/>
    </location>
</feature>
<evidence type="ECO:0000256" key="7">
    <source>
        <dbReference type="PROSITE-ProRule" id="PRU00047"/>
    </source>
</evidence>
<dbReference type="GO" id="GO:0071035">
    <property type="term" value="P:nuclear polyadenylation-dependent rRNA catabolic process"/>
    <property type="evidence" value="ECO:0007669"/>
    <property type="project" value="TreeGrafter"/>
</dbReference>
<evidence type="ECO:0000256" key="8">
    <source>
        <dbReference type="SAM" id="MobiDB-lite"/>
    </source>
</evidence>
<gene>
    <name evidence="10" type="ORF">D0867_11328</name>
</gene>
<reference evidence="10 11" key="1">
    <citation type="journal article" date="2018" name="BMC Genomics">
        <title>Genomic evidence for intraspecific hybridization in a clonal and extremely halotolerant yeast.</title>
        <authorList>
            <person name="Gostincar C."/>
            <person name="Stajich J.E."/>
            <person name="Zupancic J."/>
            <person name="Zalar P."/>
            <person name="Gunde-Cimerman N."/>
        </authorList>
    </citation>
    <scope>NUCLEOTIDE SEQUENCE [LARGE SCALE GENOMIC DNA]</scope>
    <source>
        <strain evidence="10 11">EXF-6669</strain>
    </source>
</reference>
<feature type="compositionally biased region" description="Acidic residues" evidence="8">
    <location>
        <begin position="360"/>
        <end position="375"/>
    </location>
</feature>
<evidence type="ECO:0000256" key="6">
    <source>
        <dbReference type="ARBA" id="ARBA00023242"/>
    </source>
</evidence>
<organism evidence="10 11">
    <name type="scientific">Hortaea werneckii</name>
    <name type="common">Black yeast</name>
    <name type="synonym">Cladosporium werneckii</name>
    <dbReference type="NCBI Taxonomy" id="91943"/>
    <lineage>
        <taxon>Eukaryota</taxon>
        <taxon>Fungi</taxon>
        <taxon>Dikarya</taxon>
        <taxon>Ascomycota</taxon>
        <taxon>Pezizomycotina</taxon>
        <taxon>Dothideomycetes</taxon>
        <taxon>Dothideomycetidae</taxon>
        <taxon>Mycosphaerellales</taxon>
        <taxon>Teratosphaeriaceae</taxon>
        <taxon>Hortaea</taxon>
    </lineage>
</organism>
<dbReference type="GO" id="GO:0003723">
    <property type="term" value="F:RNA binding"/>
    <property type="evidence" value="ECO:0007669"/>
    <property type="project" value="TreeGrafter"/>
</dbReference>
<feature type="compositionally biased region" description="Basic and acidic residues" evidence="8">
    <location>
        <begin position="45"/>
        <end position="55"/>
    </location>
</feature>
<evidence type="ECO:0000313" key="11">
    <source>
        <dbReference type="Proteomes" id="UP000271337"/>
    </source>
</evidence>
<dbReference type="EMBL" id="QWIL01001584">
    <property type="protein sequence ID" value="RMY01623.1"/>
    <property type="molecule type" value="Genomic_DNA"/>
</dbReference>
<accession>A0A3M6YF94</accession>
<feature type="compositionally biased region" description="Polar residues" evidence="8">
    <location>
        <begin position="103"/>
        <end position="127"/>
    </location>
</feature>
<evidence type="ECO:0000256" key="1">
    <source>
        <dbReference type="ARBA" id="ARBA00004123"/>
    </source>
</evidence>
<dbReference type="InterPro" id="IPR036875">
    <property type="entry name" value="Znf_CCHC_sf"/>
</dbReference>
<feature type="region of interest" description="Disordered" evidence="8">
    <location>
        <begin position="344"/>
        <end position="385"/>
    </location>
</feature>
<dbReference type="PANTHER" id="PTHR46543">
    <property type="entry name" value="ZINC FINGER CCHC DOMAIN-CONTAINING PROTEIN 7"/>
    <property type="match status" value="1"/>
</dbReference>
<dbReference type="InterPro" id="IPR051644">
    <property type="entry name" value="TRAMP_AT-DNA-binding"/>
</dbReference>
<dbReference type="GO" id="GO:0071038">
    <property type="term" value="P:TRAMP-dependent tRNA surveillance pathway"/>
    <property type="evidence" value="ECO:0007669"/>
    <property type="project" value="TreeGrafter"/>
</dbReference>
<proteinExistence type="predicted"/>
<sequence length="609" mass="67043">MAKSPKEEESRASAVGRKRKQQTAGNWQNTNGTASQNKRRKHGNGHAEDSDHEPSDYIPLDAAEPRRSLRLRERRDSKESGEVSTSTSSSRRTSRESGEIGAGSTSSSRVDQASKPSTTSANAQNASKHGHSGTRGTIPTGPSPSRMSLEDIAIPTFRIQLRNDMREHPGVPIEELIKRYAKDGKAFCKTASKIMREKKQKFSGLQVNVSLPPLPVPGLQVDANLPSLPAGPGKKSKSRIRKEEKIRVWSLYRDTSHFTRRMNKSDVDSASLRAAVEDLLRQEPGNSWESILVQMAQKKGVARGKTSKRKVKLAQKQLEKFAAQFYRGPGNSQVENADGAVTNAADLTGDDNQEGKDASDSETSDDDVDVEDDSSGGDPVGSHYNDYGAFAREAAASDSTDKYDDGIRLYEASEEEQELQHRYFHIEGTAAHVRCLSCGEEGHVVDSCPENTCKHCGAFEDHFSSACPTFVKCGRCRQRGHDSRTCTNQSKPAGGRFDPCDICNDVDHVEEECPKLWRWYDPQENTVVKIPNSAMIKTCYNCGSVSHWGDDCSLLPDFIRDKLHFNRNWSARYASNFIDAEAGNARLGRSAGGGGGQAWQLAALNDMRD</sequence>
<dbReference type="VEuPathDB" id="FungiDB:BTJ68_11715"/>
<keyword evidence="4 7" id="KW-0863">Zinc-finger</keyword>
<dbReference type="OrthoDB" id="7608935at2759"/>
<dbReference type="GO" id="GO:0031499">
    <property type="term" value="C:TRAMP complex"/>
    <property type="evidence" value="ECO:0007669"/>
    <property type="project" value="TreeGrafter"/>
</dbReference>